<dbReference type="InterPro" id="IPR000515">
    <property type="entry name" value="MetI-like"/>
</dbReference>
<keyword evidence="6 8" id="KW-1133">Transmembrane helix</keyword>
<feature type="domain" description="ABC transmembrane type-1" evidence="9">
    <location>
        <begin position="73"/>
        <end position="277"/>
    </location>
</feature>
<evidence type="ECO:0000256" key="5">
    <source>
        <dbReference type="ARBA" id="ARBA00022692"/>
    </source>
</evidence>
<evidence type="ECO:0000259" key="9">
    <source>
        <dbReference type="PROSITE" id="PS50928"/>
    </source>
</evidence>
<gene>
    <name evidence="10" type="ORF">GCM10023321_06100</name>
</gene>
<evidence type="ECO:0000313" key="11">
    <source>
        <dbReference type="Proteomes" id="UP001428817"/>
    </source>
</evidence>
<sequence length="564" mass="60585">MIRPRSREAGPMAWPRWRAERALPWLWAAAVFLLVVLPVAGLVWRSLRVPGRAGLGLGNYAAALVEDGVALAAWHSLVIGLGSTAGALLLAVPFALLVSRTDLPGREFFRSVAVLTFAAPSFIAALGWILLLGPRGGLLNEYLLGPLGLPRLNIYGPGGIVLVLVLFLYPLIFLPVSDALDNMDARLEEAAASLGASRRRVLRSVTLPLITPTVLAGAMLVFISAFAIFGPIALLGGPVGYETIPSALLRMMAFPPRIELAAVLGLPVIVLLGAILAAQHRVLGRRRFVTGAGKPLRPRRWRLGVWRWPAFLFGAAVMLLSVVLPFGVLLLTSFRRAVGLPLRPENLVLLDNYRLLLAEPGVLISFWNSLWISALGALLAVALALVAGWLAARGSIRWLRRVIAPAMLAPLAFPGAVLGIAAIIAYSGSPLWMGGTLGIILVAFVIRVLPQSYSYLAAGFEQLNREHEEAARSLGAGWVGTARRVLVPLLRGPLLSVGVLNFVLLFRELDISVFLYTGANPVAPVLLYQLAIESRFQLVGALSVVILAINLTVVWLARLALRTP</sequence>
<keyword evidence="3" id="KW-1003">Cell membrane</keyword>
<feature type="transmembrane region" description="Helical" evidence="8">
    <location>
        <begin position="310"/>
        <end position="334"/>
    </location>
</feature>
<keyword evidence="7 8" id="KW-0472">Membrane</keyword>
<evidence type="ECO:0000256" key="3">
    <source>
        <dbReference type="ARBA" id="ARBA00022475"/>
    </source>
</evidence>
<evidence type="ECO:0000256" key="2">
    <source>
        <dbReference type="ARBA" id="ARBA00022448"/>
    </source>
</evidence>
<comment type="subcellular location">
    <subcellularLocation>
        <location evidence="1">Cell inner membrane</location>
        <topology evidence="1">Multi-pass membrane protein</topology>
    </subcellularLocation>
    <subcellularLocation>
        <location evidence="8">Cell membrane</location>
        <topology evidence="8">Multi-pass membrane protein</topology>
    </subcellularLocation>
</comment>
<keyword evidence="5 8" id="KW-0812">Transmembrane</keyword>
<evidence type="ECO:0000256" key="1">
    <source>
        <dbReference type="ARBA" id="ARBA00004429"/>
    </source>
</evidence>
<feature type="transmembrane region" description="Helical" evidence="8">
    <location>
        <begin position="207"/>
        <end position="240"/>
    </location>
</feature>
<dbReference type="Pfam" id="PF00528">
    <property type="entry name" value="BPD_transp_1"/>
    <property type="match status" value="2"/>
</dbReference>
<evidence type="ECO:0000256" key="4">
    <source>
        <dbReference type="ARBA" id="ARBA00022519"/>
    </source>
</evidence>
<feature type="transmembrane region" description="Helical" evidence="8">
    <location>
        <begin position="260"/>
        <end position="278"/>
    </location>
</feature>
<protein>
    <submittedName>
        <fullName evidence="10">Iron ABC transporter permease</fullName>
    </submittedName>
</protein>
<feature type="domain" description="ABC transmembrane type-1" evidence="9">
    <location>
        <begin position="366"/>
        <end position="557"/>
    </location>
</feature>
<dbReference type="InterPro" id="IPR035906">
    <property type="entry name" value="MetI-like_sf"/>
</dbReference>
<dbReference type="EMBL" id="BAABJP010000001">
    <property type="protein sequence ID" value="GAA5146512.1"/>
    <property type="molecule type" value="Genomic_DNA"/>
</dbReference>
<reference evidence="11" key="1">
    <citation type="journal article" date="2019" name="Int. J. Syst. Evol. Microbiol.">
        <title>The Global Catalogue of Microorganisms (GCM) 10K type strain sequencing project: providing services to taxonomists for standard genome sequencing and annotation.</title>
        <authorList>
            <consortium name="The Broad Institute Genomics Platform"/>
            <consortium name="The Broad Institute Genome Sequencing Center for Infectious Disease"/>
            <person name="Wu L."/>
            <person name="Ma J."/>
        </authorList>
    </citation>
    <scope>NUCLEOTIDE SEQUENCE [LARGE SCALE GENOMIC DNA]</scope>
    <source>
        <strain evidence="11">JCM 18303</strain>
    </source>
</reference>
<feature type="transmembrane region" description="Helical" evidence="8">
    <location>
        <begin position="402"/>
        <end position="425"/>
    </location>
</feature>
<comment type="caution">
    <text evidence="10">The sequence shown here is derived from an EMBL/GenBank/DDBJ whole genome shotgun (WGS) entry which is preliminary data.</text>
</comment>
<feature type="transmembrane region" description="Helical" evidence="8">
    <location>
        <begin position="108"/>
        <end position="134"/>
    </location>
</feature>
<organism evidence="10 11">
    <name type="scientific">Pseudonocardia eucalypti</name>
    <dbReference type="NCBI Taxonomy" id="648755"/>
    <lineage>
        <taxon>Bacteria</taxon>
        <taxon>Bacillati</taxon>
        <taxon>Actinomycetota</taxon>
        <taxon>Actinomycetes</taxon>
        <taxon>Pseudonocardiales</taxon>
        <taxon>Pseudonocardiaceae</taxon>
        <taxon>Pseudonocardia</taxon>
    </lineage>
</organism>
<feature type="transmembrane region" description="Helical" evidence="8">
    <location>
        <begin position="536"/>
        <end position="561"/>
    </location>
</feature>
<keyword evidence="11" id="KW-1185">Reference proteome</keyword>
<evidence type="ECO:0000313" key="10">
    <source>
        <dbReference type="EMBL" id="GAA5146512.1"/>
    </source>
</evidence>
<dbReference type="PROSITE" id="PS50928">
    <property type="entry name" value="ABC_TM1"/>
    <property type="match status" value="2"/>
</dbReference>
<dbReference type="CDD" id="cd06261">
    <property type="entry name" value="TM_PBP2"/>
    <property type="match status" value="2"/>
</dbReference>
<evidence type="ECO:0000256" key="7">
    <source>
        <dbReference type="ARBA" id="ARBA00023136"/>
    </source>
</evidence>
<evidence type="ECO:0000256" key="8">
    <source>
        <dbReference type="RuleBase" id="RU363032"/>
    </source>
</evidence>
<evidence type="ECO:0000256" key="6">
    <source>
        <dbReference type="ARBA" id="ARBA00022989"/>
    </source>
</evidence>
<feature type="transmembrane region" description="Helical" evidence="8">
    <location>
        <begin position="69"/>
        <end position="96"/>
    </location>
</feature>
<dbReference type="RefSeq" id="WP_185058847.1">
    <property type="nucleotide sequence ID" value="NZ_BAABJP010000001.1"/>
</dbReference>
<feature type="transmembrane region" description="Helical" evidence="8">
    <location>
        <begin position="154"/>
        <end position="176"/>
    </location>
</feature>
<dbReference type="PANTHER" id="PTHR43357:SF4">
    <property type="entry name" value="INNER MEMBRANE ABC TRANSPORTER PERMEASE PROTEIN YDCV"/>
    <property type="match status" value="1"/>
</dbReference>
<feature type="transmembrane region" description="Helical" evidence="8">
    <location>
        <begin position="431"/>
        <end position="449"/>
    </location>
</feature>
<accession>A0ABP9PNH1</accession>
<feature type="transmembrane region" description="Helical" evidence="8">
    <location>
        <begin position="370"/>
        <end position="390"/>
    </location>
</feature>
<dbReference type="SUPFAM" id="SSF161098">
    <property type="entry name" value="MetI-like"/>
    <property type="match status" value="2"/>
</dbReference>
<keyword evidence="2 8" id="KW-0813">Transport</keyword>
<comment type="similarity">
    <text evidence="8">Belongs to the binding-protein-dependent transport system permease family.</text>
</comment>
<dbReference type="PANTHER" id="PTHR43357">
    <property type="entry name" value="INNER MEMBRANE ABC TRANSPORTER PERMEASE PROTEIN YDCV"/>
    <property type="match status" value="1"/>
</dbReference>
<keyword evidence="4" id="KW-0997">Cell inner membrane</keyword>
<dbReference type="Proteomes" id="UP001428817">
    <property type="component" value="Unassembled WGS sequence"/>
</dbReference>
<dbReference type="Gene3D" id="1.10.3720.10">
    <property type="entry name" value="MetI-like"/>
    <property type="match status" value="2"/>
</dbReference>
<proteinExistence type="inferred from homology"/>
<name>A0ABP9PNH1_9PSEU</name>